<dbReference type="SUPFAM" id="SSF57625">
    <property type="entry name" value="Invertebrate chitin-binding proteins"/>
    <property type="match status" value="3"/>
</dbReference>
<feature type="non-terminal residue" evidence="2">
    <location>
        <position position="1"/>
    </location>
</feature>
<protein>
    <recommendedName>
        <fullName evidence="1">Chitin-binding type-2 domain-containing protein</fullName>
    </recommendedName>
</protein>
<dbReference type="InterPro" id="IPR002557">
    <property type="entry name" value="Chitin-bd_dom"/>
</dbReference>
<evidence type="ECO:0000259" key="1">
    <source>
        <dbReference type="PROSITE" id="PS50940"/>
    </source>
</evidence>
<dbReference type="AlphaFoldDB" id="A0A1B6IRC3"/>
<name>A0A1B6IRC3_9HEMI</name>
<dbReference type="EMBL" id="GECU01018256">
    <property type="protein sequence ID" value="JAS89450.1"/>
    <property type="molecule type" value="Transcribed_RNA"/>
</dbReference>
<dbReference type="InterPro" id="IPR036508">
    <property type="entry name" value="Chitin-bd_dom_sf"/>
</dbReference>
<proteinExistence type="predicted"/>
<feature type="domain" description="Chitin-binding type-2" evidence="1">
    <location>
        <begin position="173"/>
        <end position="234"/>
    </location>
</feature>
<dbReference type="SMART" id="SM00494">
    <property type="entry name" value="ChtBD2"/>
    <property type="match status" value="3"/>
</dbReference>
<evidence type="ECO:0000313" key="2">
    <source>
        <dbReference type="EMBL" id="JAS89450.1"/>
    </source>
</evidence>
<organism evidence="2">
    <name type="scientific">Homalodisca liturata</name>
    <dbReference type="NCBI Taxonomy" id="320908"/>
    <lineage>
        <taxon>Eukaryota</taxon>
        <taxon>Metazoa</taxon>
        <taxon>Ecdysozoa</taxon>
        <taxon>Arthropoda</taxon>
        <taxon>Hexapoda</taxon>
        <taxon>Insecta</taxon>
        <taxon>Pterygota</taxon>
        <taxon>Neoptera</taxon>
        <taxon>Paraneoptera</taxon>
        <taxon>Hemiptera</taxon>
        <taxon>Auchenorrhyncha</taxon>
        <taxon>Membracoidea</taxon>
        <taxon>Cicadellidae</taxon>
        <taxon>Cicadellinae</taxon>
        <taxon>Proconiini</taxon>
        <taxon>Homalodisca</taxon>
    </lineage>
</organism>
<dbReference type="Gene3D" id="2.170.140.10">
    <property type="entry name" value="Chitin binding domain"/>
    <property type="match status" value="1"/>
</dbReference>
<dbReference type="PROSITE" id="PS50940">
    <property type="entry name" value="CHIT_BIND_II"/>
    <property type="match status" value="2"/>
</dbReference>
<gene>
    <name evidence="2" type="ORF">g.58981</name>
</gene>
<reference evidence="2" key="1">
    <citation type="submission" date="2015-11" db="EMBL/GenBank/DDBJ databases">
        <title>De novo transcriptome assembly of four potential Pierce s Disease insect vectors from Arizona vineyards.</title>
        <authorList>
            <person name="Tassone E.E."/>
        </authorList>
    </citation>
    <scope>NUCLEOTIDE SEQUENCE</scope>
</reference>
<feature type="domain" description="Chitin-binding type-2" evidence="1">
    <location>
        <begin position="72"/>
        <end position="130"/>
    </location>
</feature>
<dbReference type="GO" id="GO:0008061">
    <property type="term" value="F:chitin binding"/>
    <property type="evidence" value="ECO:0007669"/>
    <property type="project" value="InterPro"/>
</dbReference>
<accession>A0A1B6IRC3</accession>
<dbReference type="GO" id="GO:0005576">
    <property type="term" value="C:extracellular region"/>
    <property type="evidence" value="ECO:0007669"/>
    <property type="project" value="InterPro"/>
</dbReference>
<sequence length="235" mass="26214">TIPTTLNPRMICHRPYSCINCTTYRLCIPTSRGFVEFTSGSCPAERPYCDNYSGTCVNSVAVAVKCASPDRTFRCMQDGHFPHPSNPSRYFICSDLKAYGYSCKEGYKYYAPSQGCSKFSWIAEPFDCSNLNATKVVYSSGGSFFAYCVNGQPHLINTCGENEFFNVTSQVCEVQCTRELIAPDNNSCLKYFKCQMNPTTQLFERLSLSCPPGEGFSIVLKKCVSLNHLVSCKEN</sequence>
<dbReference type="Pfam" id="PF01607">
    <property type="entry name" value="CBM_14"/>
    <property type="match status" value="2"/>
</dbReference>